<protein>
    <submittedName>
        <fullName evidence="2">1422_t:CDS:1</fullName>
    </submittedName>
</protein>
<dbReference type="OrthoDB" id="2382251at2759"/>
<evidence type="ECO:0000313" key="2">
    <source>
        <dbReference type="EMBL" id="CAI2170664.1"/>
    </source>
</evidence>
<reference evidence="2" key="1">
    <citation type="submission" date="2022-08" db="EMBL/GenBank/DDBJ databases">
        <authorList>
            <person name="Kallberg Y."/>
            <person name="Tangrot J."/>
            <person name="Rosling A."/>
        </authorList>
    </citation>
    <scope>NUCLEOTIDE SEQUENCE</scope>
    <source>
        <strain evidence="2">Wild A</strain>
    </source>
</reference>
<keyword evidence="1" id="KW-0175">Coiled coil</keyword>
<organism evidence="2 3">
    <name type="scientific">Funneliformis geosporum</name>
    <dbReference type="NCBI Taxonomy" id="1117311"/>
    <lineage>
        <taxon>Eukaryota</taxon>
        <taxon>Fungi</taxon>
        <taxon>Fungi incertae sedis</taxon>
        <taxon>Mucoromycota</taxon>
        <taxon>Glomeromycotina</taxon>
        <taxon>Glomeromycetes</taxon>
        <taxon>Glomerales</taxon>
        <taxon>Glomeraceae</taxon>
        <taxon>Funneliformis</taxon>
    </lineage>
</organism>
<sequence length="250" mass="29394">MTSEDNHSIYASACSSFAHPTKTHDYYPTIEYSRNDFIIISNSTITKLPSITNDVMQFVTNANENEKIDYARLRELLQNHDKKNSTTDETSNILGSLDELTNPIKNISQKEEILKEKVENEIEEVIKEVETVEAKNRKKVIEQDDMQEQLEQLREENERLKLELHAFKRNTRPFFTKESKSSETRRNIYRDKLYFKLQLAKVDELETEILSNLVKEIMLTLRIDDVNRVVPSLKQINKVMRVVPHLRDFC</sequence>
<gene>
    <name evidence="2" type="ORF">FWILDA_LOCUS4692</name>
</gene>
<keyword evidence="3" id="KW-1185">Reference proteome</keyword>
<comment type="caution">
    <text evidence="2">The sequence shown here is derived from an EMBL/GenBank/DDBJ whole genome shotgun (WGS) entry which is preliminary data.</text>
</comment>
<feature type="coiled-coil region" evidence="1">
    <location>
        <begin position="63"/>
        <end position="170"/>
    </location>
</feature>
<dbReference type="Proteomes" id="UP001153678">
    <property type="component" value="Unassembled WGS sequence"/>
</dbReference>
<evidence type="ECO:0000256" key="1">
    <source>
        <dbReference type="SAM" id="Coils"/>
    </source>
</evidence>
<proteinExistence type="predicted"/>
<name>A0A9W4SJB9_9GLOM</name>
<accession>A0A9W4SJB9</accession>
<dbReference type="EMBL" id="CAMKVN010000727">
    <property type="protein sequence ID" value="CAI2170664.1"/>
    <property type="molecule type" value="Genomic_DNA"/>
</dbReference>
<dbReference type="AlphaFoldDB" id="A0A9W4SJB9"/>
<evidence type="ECO:0000313" key="3">
    <source>
        <dbReference type="Proteomes" id="UP001153678"/>
    </source>
</evidence>